<feature type="compositionally biased region" description="Pro residues" evidence="1">
    <location>
        <begin position="61"/>
        <end position="74"/>
    </location>
</feature>
<dbReference type="Proteomes" id="UP000011064">
    <property type="component" value="Unassembled WGS sequence"/>
</dbReference>
<evidence type="ECO:0000256" key="1">
    <source>
        <dbReference type="SAM" id="MobiDB-lite"/>
    </source>
</evidence>
<organism evidence="2 3">
    <name type="scientific">Pseudogymnoascus destructans (strain ATCC MYA-4855 / 20631-21)</name>
    <name type="common">Bat white-nose syndrome fungus</name>
    <name type="synonym">Geomyces destructans</name>
    <dbReference type="NCBI Taxonomy" id="658429"/>
    <lineage>
        <taxon>Eukaryota</taxon>
        <taxon>Fungi</taxon>
        <taxon>Dikarya</taxon>
        <taxon>Ascomycota</taxon>
        <taxon>Pezizomycotina</taxon>
        <taxon>Leotiomycetes</taxon>
        <taxon>Thelebolales</taxon>
        <taxon>Thelebolaceae</taxon>
        <taxon>Pseudogymnoascus</taxon>
    </lineage>
</organism>
<gene>
    <name evidence="2" type="ORF">GMDG_07273</name>
</gene>
<dbReference type="VEuPathDB" id="FungiDB:GMDG_07273"/>
<sequence>MQKRQERQCSSPTVPQRMRNTSPRHTTATSISACSKKPFTHFDTLVTTTATTYHPNSTTPHPAPSCPNSPPLPPRLHHRNLPPHRPHLRLLPRLPHHNPRPHPPRLPPHLPPPPLRPLRPPPRPRRLRRRRATRREDPPALQGEGASRVSRAGGVGCWGAWGSAGERVRGGKRGGKAEREEVALFAGAGGYTVFTCGGGCTSDEKEGE</sequence>
<dbReference type="AlphaFoldDB" id="L8FWG8"/>
<feature type="region of interest" description="Disordered" evidence="1">
    <location>
        <begin position="51"/>
        <end position="153"/>
    </location>
</feature>
<evidence type="ECO:0000313" key="3">
    <source>
        <dbReference type="Proteomes" id="UP000011064"/>
    </source>
</evidence>
<dbReference type="HOGENOM" id="CLU_1321390_0_0_1"/>
<feature type="compositionally biased region" description="Polar residues" evidence="1">
    <location>
        <begin position="51"/>
        <end position="60"/>
    </location>
</feature>
<feature type="compositionally biased region" description="Basic residues" evidence="1">
    <location>
        <begin position="122"/>
        <end position="133"/>
    </location>
</feature>
<feature type="compositionally biased region" description="Polar residues" evidence="1">
    <location>
        <begin position="8"/>
        <end position="33"/>
    </location>
</feature>
<proteinExistence type="predicted"/>
<feature type="compositionally biased region" description="Basic residues" evidence="1">
    <location>
        <begin position="75"/>
        <end position="103"/>
    </location>
</feature>
<feature type="compositionally biased region" description="Pro residues" evidence="1">
    <location>
        <begin position="104"/>
        <end position="121"/>
    </location>
</feature>
<name>L8FWG8_PSED2</name>
<protein>
    <submittedName>
        <fullName evidence="2">Uncharacterized protein</fullName>
    </submittedName>
</protein>
<accession>L8FWG8</accession>
<dbReference type="InParanoid" id="L8FWG8"/>
<keyword evidence="3" id="KW-1185">Reference proteome</keyword>
<dbReference type="EMBL" id="GL573379">
    <property type="protein sequence ID" value="ELR05290.1"/>
    <property type="molecule type" value="Genomic_DNA"/>
</dbReference>
<feature type="region of interest" description="Disordered" evidence="1">
    <location>
        <begin position="1"/>
        <end position="39"/>
    </location>
</feature>
<evidence type="ECO:0000313" key="2">
    <source>
        <dbReference type="EMBL" id="ELR05290.1"/>
    </source>
</evidence>
<reference evidence="3" key="1">
    <citation type="submission" date="2010-09" db="EMBL/GenBank/DDBJ databases">
        <title>The genome sequence of Geomyces destructans 20631-21.</title>
        <authorList>
            <consortium name="The Broad Institute Genome Sequencing Platform"/>
            <person name="Cuomo C.A."/>
            <person name="Blehert D.S."/>
            <person name="Lorch J.M."/>
            <person name="Young S.K."/>
            <person name="Zeng Q."/>
            <person name="Gargeya S."/>
            <person name="Fitzgerald M."/>
            <person name="Haas B."/>
            <person name="Abouelleil A."/>
            <person name="Alvarado L."/>
            <person name="Arachchi H.M."/>
            <person name="Berlin A."/>
            <person name="Brown A."/>
            <person name="Chapman S.B."/>
            <person name="Chen Z."/>
            <person name="Dunbar C."/>
            <person name="Freedman E."/>
            <person name="Gearin G."/>
            <person name="Gellesch M."/>
            <person name="Goldberg J."/>
            <person name="Griggs A."/>
            <person name="Gujja S."/>
            <person name="Heiman D."/>
            <person name="Howarth C."/>
            <person name="Larson L."/>
            <person name="Lui A."/>
            <person name="MacDonald P.J.P."/>
            <person name="Montmayeur A."/>
            <person name="Murphy C."/>
            <person name="Neiman D."/>
            <person name="Pearson M."/>
            <person name="Priest M."/>
            <person name="Roberts A."/>
            <person name="Saif S."/>
            <person name="Shea T."/>
            <person name="Shenoy N."/>
            <person name="Sisk P."/>
            <person name="Stolte C."/>
            <person name="Sykes S."/>
            <person name="Wortman J."/>
            <person name="Nusbaum C."/>
            <person name="Birren B."/>
        </authorList>
    </citation>
    <scope>NUCLEOTIDE SEQUENCE [LARGE SCALE GENOMIC DNA]</scope>
    <source>
        <strain evidence="3">ATCC MYA-4855 / 20631-21</strain>
    </source>
</reference>